<organism evidence="2 3">
    <name type="scientific">Helicostylum pulchrum</name>
    <dbReference type="NCBI Taxonomy" id="562976"/>
    <lineage>
        <taxon>Eukaryota</taxon>
        <taxon>Fungi</taxon>
        <taxon>Fungi incertae sedis</taxon>
        <taxon>Mucoromycota</taxon>
        <taxon>Mucoromycotina</taxon>
        <taxon>Mucoromycetes</taxon>
        <taxon>Mucorales</taxon>
        <taxon>Mucorineae</taxon>
        <taxon>Mucoraceae</taxon>
        <taxon>Helicostylum</taxon>
    </lineage>
</organism>
<name>A0ABP9XTJ7_9FUNG</name>
<accession>A0ABP9XTJ7</accession>
<evidence type="ECO:0000313" key="3">
    <source>
        <dbReference type="Proteomes" id="UP001476247"/>
    </source>
</evidence>
<dbReference type="EMBL" id="BAABUJ010000008">
    <property type="protein sequence ID" value="GAA5797733.1"/>
    <property type="molecule type" value="Genomic_DNA"/>
</dbReference>
<protein>
    <submittedName>
        <fullName evidence="2">Uncharacterized protein</fullName>
    </submittedName>
</protein>
<evidence type="ECO:0000313" key="2">
    <source>
        <dbReference type="EMBL" id="GAA5797733.1"/>
    </source>
</evidence>
<proteinExistence type="predicted"/>
<reference evidence="2 3" key="1">
    <citation type="submission" date="2024-04" db="EMBL/GenBank/DDBJ databases">
        <title>genome sequences of Mucor flavus KT1a and Helicostylum pulchrum KT1b strains isolation_sourced from the surface of a dry-aged beef.</title>
        <authorList>
            <person name="Toyotome T."/>
            <person name="Hosono M."/>
            <person name="Torimaru M."/>
            <person name="Fukuda K."/>
            <person name="Mikami N."/>
        </authorList>
    </citation>
    <scope>NUCLEOTIDE SEQUENCE [LARGE SCALE GENOMIC DNA]</scope>
    <source>
        <strain evidence="2 3">KT1b</strain>
    </source>
</reference>
<evidence type="ECO:0000256" key="1">
    <source>
        <dbReference type="SAM" id="MobiDB-lite"/>
    </source>
</evidence>
<comment type="caution">
    <text evidence="2">The sequence shown here is derived from an EMBL/GenBank/DDBJ whole genome shotgun (WGS) entry which is preliminary data.</text>
</comment>
<dbReference type="Proteomes" id="UP001476247">
    <property type="component" value="Unassembled WGS sequence"/>
</dbReference>
<sequence>MIINKKYLMNENPNTTNKDRLLLRVEKLLHGMFTKISAFETQQEISDAIKALELAKSSIEAPPIRMDELKPPSVNTNRKGRKAKQGVKSSTERLQTSKELFDEYQTKNIKEKEDDNIEKKENCWRLKRCS</sequence>
<keyword evidence="3" id="KW-1185">Reference proteome</keyword>
<feature type="region of interest" description="Disordered" evidence="1">
    <location>
        <begin position="63"/>
        <end position="101"/>
    </location>
</feature>
<gene>
    <name evidence="2" type="ORF">HPULCUR_003127</name>
</gene>